<keyword evidence="12" id="KW-0449">Lipoprotein</keyword>
<dbReference type="PANTHER" id="PTHR30040">
    <property type="entry name" value="THIAMINE BIOSYNTHESIS LIPOPROTEIN APBE"/>
    <property type="match status" value="1"/>
</dbReference>
<dbReference type="Proteomes" id="UP000319555">
    <property type="component" value="Unassembled WGS sequence"/>
</dbReference>
<proteinExistence type="predicted"/>
<reference evidence="12 13" key="1">
    <citation type="submission" date="2017-05" db="EMBL/GenBank/DDBJ databases">
        <authorList>
            <person name="Varghese N."/>
            <person name="Submissions S."/>
        </authorList>
    </citation>
    <scope>NUCLEOTIDE SEQUENCE [LARGE SCALE GENOMIC DNA]</scope>
    <source>
        <strain evidence="12 13">DSM 28009</strain>
    </source>
</reference>
<feature type="signal peptide" evidence="11">
    <location>
        <begin position="1"/>
        <end position="25"/>
    </location>
</feature>
<accession>A0A521BYX9</accession>
<feature type="chain" id="PRO_5039933237" description="FAD:protein FMN transferase" evidence="11">
    <location>
        <begin position="26"/>
        <end position="300"/>
    </location>
</feature>
<dbReference type="EC" id="2.7.1.180" evidence="2"/>
<evidence type="ECO:0000313" key="12">
    <source>
        <dbReference type="EMBL" id="SMO52387.1"/>
    </source>
</evidence>
<dbReference type="InterPro" id="IPR003374">
    <property type="entry name" value="ApbE-like_sf"/>
</dbReference>
<dbReference type="Pfam" id="PF02424">
    <property type="entry name" value="ApbE"/>
    <property type="match status" value="1"/>
</dbReference>
<keyword evidence="11" id="KW-0732">Signal</keyword>
<dbReference type="OrthoDB" id="9778595at2"/>
<comment type="catalytic activity">
    <reaction evidence="10">
        <text>L-threonyl-[protein] + FAD = FMN-L-threonyl-[protein] + AMP + H(+)</text>
        <dbReference type="Rhea" id="RHEA:36847"/>
        <dbReference type="Rhea" id="RHEA-COMP:11060"/>
        <dbReference type="Rhea" id="RHEA-COMP:11061"/>
        <dbReference type="ChEBI" id="CHEBI:15378"/>
        <dbReference type="ChEBI" id="CHEBI:30013"/>
        <dbReference type="ChEBI" id="CHEBI:57692"/>
        <dbReference type="ChEBI" id="CHEBI:74257"/>
        <dbReference type="ChEBI" id="CHEBI:456215"/>
        <dbReference type="EC" id="2.7.1.180"/>
    </reaction>
</comment>
<evidence type="ECO:0000256" key="10">
    <source>
        <dbReference type="ARBA" id="ARBA00048540"/>
    </source>
</evidence>
<dbReference type="PANTHER" id="PTHR30040:SF2">
    <property type="entry name" value="FAD:PROTEIN FMN TRANSFERASE"/>
    <property type="match status" value="1"/>
</dbReference>
<evidence type="ECO:0000256" key="5">
    <source>
        <dbReference type="ARBA" id="ARBA00022679"/>
    </source>
</evidence>
<comment type="cofactor">
    <cofactor evidence="1">
        <name>Mg(2+)</name>
        <dbReference type="ChEBI" id="CHEBI:18420"/>
    </cofactor>
</comment>
<dbReference type="PROSITE" id="PS51318">
    <property type="entry name" value="TAT"/>
    <property type="match status" value="1"/>
</dbReference>
<organism evidence="12 13">
    <name type="scientific">Ruegeria faecimaris</name>
    <dbReference type="NCBI Taxonomy" id="686389"/>
    <lineage>
        <taxon>Bacteria</taxon>
        <taxon>Pseudomonadati</taxon>
        <taxon>Pseudomonadota</taxon>
        <taxon>Alphaproteobacteria</taxon>
        <taxon>Rhodobacterales</taxon>
        <taxon>Roseobacteraceae</taxon>
        <taxon>Ruegeria</taxon>
    </lineage>
</organism>
<dbReference type="InterPro" id="IPR024932">
    <property type="entry name" value="ApbE"/>
</dbReference>
<dbReference type="AlphaFoldDB" id="A0A521BYX9"/>
<evidence type="ECO:0000256" key="7">
    <source>
        <dbReference type="ARBA" id="ARBA00022827"/>
    </source>
</evidence>
<dbReference type="GO" id="GO:0016740">
    <property type="term" value="F:transferase activity"/>
    <property type="evidence" value="ECO:0007669"/>
    <property type="project" value="UniProtKB-KW"/>
</dbReference>
<keyword evidence="5" id="KW-0808">Transferase</keyword>
<evidence type="ECO:0000256" key="2">
    <source>
        <dbReference type="ARBA" id="ARBA00011955"/>
    </source>
</evidence>
<protein>
    <recommendedName>
        <fullName evidence="3">FAD:protein FMN transferase</fullName>
        <ecNumber evidence="2">2.7.1.180</ecNumber>
    </recommendedName>
    <alternativeName>
        <fullName evidence="9">Flavin transferase</fullName>
    </alternativeName>
</protein>
<dbReference type="RefSeq" id="WP_142635210.1">
    <property type="nucleotide sequence ID" value="NZ_FXTE01000002.1"/>
</dbReference>
<dbReference type="InterPro" id="IPR006311">
    <property type="entry name" value="TAT_signal"/>
</dbReference>
<keyword evidence="8" id="KW-0460">Magnesium</keyword>
<evidence type="ECO:0000256" key="11">
    <source>
        <dbReference type="SAM" id="SignalP"/>
    </source>
</evidence>
<evidence type="ECO:0000256" key="3">
    <source>
        <dbReference type="ARBA" id="ARBA00016337"/>
    </source>
</evidence>
<sequence length="300" mass="31575">MSRLSRRRFLIMSAACAALPAAASGAPVAHWRGIALGARASLDLVGLSEAEAAPLLSSIEAELNRLEDIFSLYRSRSQISELNRSGLLQQPAPELLNVLSLCSTLHSASDGAFDPTIQPVWRAMAARASASELTAAQETVGWHRVRYDADAIQLPEPGVSALTLNGIAQGAITDRIAALLRSFGLRDVLVNMGEIAAMGQRGDGQDWRVGLAGHNNQVLKKITLRERSVATSSVAGTLLPGDHGHILNPFGPSPSNHTVSVSAPNAALADGLSTALCAVPKEWTGRILQSFPLASLELSG</sequence>
<evidence type="ECO:0000256" key="4">
    <source>
        <dbReference type="ARBA" id="ARBA00022630"/>
    </source>
</evidence>
<evidence type="ECO:0000256" key="6">
    <source>
        <dbReference type="ARBA" id="ARBA00022723"/>
    </source>
</evidence>
<keyword evidence="13" id="KW-1185">Reference proteome</keyword>
<name>A0A521BYX9_9RHOB</name>
<dbReference type="GO" id="GO:0046872">
    <property type="term" value="F:metal ion binding"/>
    <property type="evidence" value="ECO:0007669"/>
    <property type="project" value="UniProtKB-KW"/>
</dbReference>
<keyword evidence="7" id="KW-0274">FAD</keyword>
<dbReference type="SUPFAM" id="SSF143631">
    <property type="entry name" value="ApbE-like"/>
    <property type="match status" value="1"/>
</dbReference>
<dbReference type="Gene3D" id="3.10.520.10">
    <property type="entry name" value="ApbE-like domains"/>
    <property type="match status" value="1"/>
</dbReference>
<gene>
    <name evidence="12" type="ORF">SAMN06265380_10212</name>
</gene>
<keyword evidence="4" id="KW-0285">Flavoprotein</keyword>
<keyword evidence="6" id="KW-0479">Metal-binding</keyword>
<evidence type="ECO:0000256" key="9">
    <source>
        <dbReference type="ARBA" id="ARBA00031306"/>
    </source>
</evidence>
<evidence type="ECO:0000313" key="13">
    <source>
        <dbReference type="Proteomes" id="UP000319555"/>
    </source>
</evidence>
<evidence type="ECO:0000256" key="1">
    <source>
        <dbReference type="ARBA" id="ARBA00001946"/>
    </source>
</evidence>
<evidence type="ECO:0000256" key="8">
    <source>
        <dbReference type="ARBA" id="ARBA00022842"/>
    </source>
</evidence>
<dbReference type="EMBL" id="FXTE01000002">
    <property type="protein sequence ID" value="SMO52387.1"/>
    <property type="molecule type" value="Genomic_DNA"/>
</dbReference>